<evidence type="ECO:0000256" key="9">
    <source>
        <dbReference type="ARBA" id="ARBA00049535"/>
    </source>
</evidence>
<sequence>MGIGEIALFALNATRPHAQRIADRLGVALCAHEEREFEDGEHKARPLESVRGKDAFLVQSLYADATQSVNDKLCRMIFFAAALRDAGAGRITLIVPYLCYARKERKTQPRDPVTSRYVAMLIESAGVDAVVTLDVHSLAAYQNAYRCRTEHISAQGLFVDHYSRRFAGQRITVVSPDPGGIKRADRFRQALERSLSTQVSLVTMEKRRALGVLSGEHLAGDVEGSAAIIIDDMIGTGATIARAAAACRRAGADSVHAAATHGLFLPGCVEHLGSAGLATVLVTDSVPPFRLVGSVMRDKVEVLDTSALLADVVRCLHTDGSIVALMSP</sequence>
<evidence type="ECO:0000313" key="11">
    <source>
        <dbReference type="EMBL" id="OGI59247.1"/>
    </source>
</evidence>
<dbReference type="GO" id="GO:0006015">
    <property type="term" value="P:5-phosphoribose 1-diphosphate biosynthetic process"/>
    <property type="evidence" value="ECO:0007669"/>
    <property type="project" value="TreeGrafter"/>
</dbReference>
<evidence type="ECO:0000259" key="10">
    <source>
        <dbReference type="Pfam" id="PF13793"/>
    </source>
</evidence>
<organism evidence="11 12">
    <name type="scientific">Candidatus Muproteobacteria bacterium RBG_19FT_COMBO_61_10</name>
    <dbReference type="NCBI Taxonomy" id="1817761"/>
    <lineage>
        <taxon>Bacteria</taxon>
        <taxon>Pseudomonadati</taxon>
        <taxon>Pseudomonadota</taxon>
        <taxon>Candidatus Muproteobacteria</taxon>
    </lineage>
</organism>
<dbReference type="InterPro" id="IPR000836">
    <property type="entry name" value="PRTase_dom"/>
</dbReference>
<dbReference type="Pfam" id="PF14572">
    <property type="entry name" value="Pribosyl_synth"/>
    <property type="match status" value="1"/>
</dbReference>
<accession>A0A1F6UPE6</accession>
<evidence type="ECO:0000256" key="1">
    <source>
        <dbReference type="ARBA" id="ARBA00013247"/>
    </source>
</evidence>
<dbReference type="FunFam" id="3.40.50.2020:FF:000007">
    <property type="entry name" value="Ribose-phosphate pyrophosphokinase"/>
    <property type="match status" value="1"/>
</dbReference>
<evidence type="ECO:0000256" key="3">
    <source>
        <dbReference type="ARBA" id="ARBA00022723"/>
    </source>
</evidence>
<dbReference type="AlphaFoldDB" id="A0A1F6UPE6"/>
<name>A0A1F6UPE6_9PROT</name>
<evidence type="ECO:0000256" key="7">
    <source>
        <dbReference type="ARBA" id="ARBA00022840"/>
    </source>
</evidence>
<dbReference type="GO" id="GO:0002189">
    <property type="term" value="C:ribose phosphate diphosphokinase complex"/>
    <property type="evidence" value="ECO:0007669"/>
    <property type="project" value="TreeGrafter"/>
</dbReference>
<dbReference type="InterPro" id="IPR029099">
    <property type="entry name" value="Pribosyltran_N"/>
</dbReference>
<dbReference type="SMART" id="SM01400">
    <property type="entry name" value="Pribosyltran_N"/>
    <property type="match status" value="1"/>
</dbReference>
<comment type="catalytic activity">
    <reaction evidence="9">
        <text>D-ribose 5-phosphate + ATP = 5-phospho-alpha-D-ribose 1-diphosphate + AMP + H(+)</text>
        <dbReference type="Rhea" id="RHEA:15609"/>
        <dbReference type="ChEBI" id="CHEBI:15378"/>
        <dbReference type="ChEBI" id="CHEBI:30616"/>
        <dbReference type="ChEBI" id="CHEBI:58017"/>
        <dbReference type="ChEBI" id="CHEBI:78346"/>
        <dbReference type="ChEBI" id="CHEBI:456215"/>
        <dbReference type="EC" id="2.7.6.1"/>
    </reaction>
</comment>
<feature type="domain" description="Ribose-phosphate pyrophosphokinase N-terminal" evidence="10">
    <location>
        <begin position="7"/>
        <end position="126"/>
    </location>
</feature>
<dbReference type="SUPFAM" id="SSF53271">
    <property type="entry name" value="PRTase-like"/>
    <property type="match status" value="2"/>
</dbReference>
<keyword evidence="2" id="KW-0808">Transferase</keyword>
<dbReference type="EMBL" id="MFSV01000002">
    <property type="protein sequence ID" value="OGI59247.1"/>
    <property type="molecule type" value="Genomic_DNA"/>
</dbReference>
<keyword evidence="8" id="KW-0460">Magnesium</keyword>
<keyword evidence="5" id="KW-0547">Nucleotide-binding</keyword>
<evidence type="ECO:0000256" key="8">
    <source>
        <dbReference type="ARBA" id="ARBA00022842"/>
    </source>
</evidence>
<comment type="caution">
    <text evidence="11">The sequence shown here is derived from an EMBL/GenBank/DDBJ whole genome shotgun (WGS) entry which is preliminary data.</text>
</comment>
<dbReference type="GO" id="GO:0006164">
    <property type="term" value="P:purine nucleotide biosynthetic process"/>
    <property type="evidence" value="ECO:0007669"/>
    <property type="project" value="TreeGrafter"/>
</dbReference>
<keyword evidence="3" id="KW-0479">Metal-binding</keyword>
<dbReference type="Gene3D" id="3.40.50.2020">
    <property type="match status" value="2"/>
</dbReference>
<protein>
    <recommendedName>
        <fullName evidence="1">ribose-phosphate diphosphokinase</fullName>
        <ecNumber evidence="1">2.7.6.1</ecNumber>
    </recommendedName>
</protein>
<dbReference type="Pfam" id="PF13793">
    <property type="entry name" value="Pribosyltran_N"/>
    <property type="match status" value="1"/>
</dbReference>
<proteinExistence type="predicted"/>
<dbReference type="Proteomes" id="UP000177950">
    <property type="component" value="Unassembled WGS sequence"/>
</dbReference>
<evidence type="ECO:0000256" key="6">
    <source>
        <dbReference type="ARBA" id="ARBA00022777"/>
    </source>
</evidence>
<evidence type="ECO:0000256" key="4">
    <source>
        <dbReference type="ARBA" id="ARBA00022727"/>
    </source>
</evidence>
<gene>
    <name evidence="11" type="ORF">A2V58_09130</name>
</gene>
<dbReference type="GO" id="GO:0005737">
    <property type="term" value="C:cytoplasm"/>
    <property type="evidence" value="ECO:0007669"/>
    <property type="project" value="TreeGrafter"/>
</dbReference>
<dbReference type="GO" id="GO:0000287">
    <property type="term" value="F:magnesium ion binding"/>
    <property type="evidence" value="ECO:0007669"/>
    <property type="project" value="InterPro"/>
</dbReference>
<dbReference type="EC" id="2.7.6.1" evidence="1"/>
<keyword evidence="7" id="KW-0067">ATP-binding</keyword>
<dbReference type="NCBIfam" id="TIGR01251">
    <property type="entry name" value="ribP_PPkin"/>
    <property type="match status" value="1"/>
</dbReference>
<reference evidence="11 12" key="1">
    <citation type="journal article" date="2016" name="Nat. Commun.">
        <title>Thousands of microbial genomes shed light on interconnected biogeochemical processes in an aquifer system.</title>
        <authorList>
            <person name="Anantharaman K."/>
            <person name="Brown C.T."/>
            <person name="Hug L.A."/>
            <person name="Sharon I."/>
            <person name="Castelle C.J."/>
            <person name="Probst A.J."/>
            <person name="Thomas B.C."/>
            <person name="Singh A."/>
            <person name="Wilkins M.J."/>
            <person name="Karaoz U."/>
            <person name="Brodie E.L."/>
            <person name="Williams K.H."/>
            <person name="Hubbard S.S."/>
            <person name="Banfield J.F."/>
        </authorList>
    </citation>
    <scope>NUCLEOTIDE SEQUENCE [LARGE SCALE GENOMIC DNA]</scope>
</reference>
<dbReference type="InterPro" id="IPR029057">
    <property type="entry name" value="PRTase-like"/>
</dbReference>
<dbReference type="GO" id="GO:0004749">
    <property type="term" value="F:ribose phosphate diphosphokinase activity"/>
    <property type="evidence" value="ECO:0007669"/>
    <property type="project" value="UniProtKB-EC"/>
</dbReference>
<evidence type="ECO:0000313" key="12">
    <source>
        <dbReference type="Proteomes" id="UP000177950"/>
    </source>
</evidence>
<keyword evidence="4" id="KW-0545">Nucleotide biosynthesis</keyword>
<dbReference type="InterPro" id="IPR005946">
    <property type="entry name" value="Rib-P_diPkinase"/>
</dbReference>
<dbReference type="PANTHER" id="PTHR10210">
    <property type="entry name" value="RIBOSE-PHOSPHATE DIPHOSPHOKINASE FAMILY MEMBER"/>
    <property type="match status" value="1"/>
</dbReference>
<dbReference type="CDD" id="cd06223">
    <property type="entry name" value="PRTases_typeI"/>
    <property type="match status" value="1"/>
</dbReference>
<dbReference type="PANTHER" id="PTHR10210:SF32">
    <property type="entry name" value="RIBOSE-PHOSPHATE PYROPHOSPHOKINASE 2"/>
    <property type="match status" value="1"/>
</dbReference>
<evidence type="ECO:0000256" key="2">
    <source>
        <dbReference type="ARBA" id="ARBA00022679"/>
    </source>
</evidence>
<evidence type="ECO:0000256" key="5">
    <source>
        <dbReference type="ARBA" id="ARBA00022741"/>
    </source>
</evidence>
<keyword evidence="6 11" id="KW-0418">Kinase</keyword>
<dbReference type="GO" id="GO:0016301">
    <property type="term" value="F:kinase activity"/>
    <property type="evidence" value="ECO:0007669"/>
    <property type="project" value="UniProtKB-KW"/>
</dbReference>
<dbReference type="GO" id="GO:0005524">
    <property type="term" value="F:ATP binding"/>
    <property type="evidence" value="ECO:0007669"/>
    <property type="project" value="UniProtKB-KW"/>
</dbReference>